<dbReference type="PROSITE" id="PS51118">
    <property type="entry name" value="HTH_HXLR"/>
    <property type="match status" value="1"/>
</dbReference>
<comment type="caution">
    <text evidence="5">The sequence shown here is derived from an EMBL/GenBank/DDBJ whole genome shotgun (WGS) entry which is preliminary data.</text>
</comment>
<keyword evidence="1" id="KW-0805">Transcription regulation</keyword>
<dbReference type="STRING" id="1768.B1T50_20385"/>
<dbReference type="InterPro" id="IPR002577">
    <property type="entry name" value="HTH_HxlR"/>
</dbReference>
<dbReference type="Gene3D" id="1.10.10.10">
    <property type="entry name" value="Winged helix-like DNA-binding domain superfamily/Winged helix DNA-binding domain"/>
    <property type="match status" value="1"/>
</dbReference>
<dbReference type="EMBL" id="MVBN01000001">
    <property type="protein sequence ID" value="OOK84025.1"/>
    <property type="molecule type" value="Genomic_DNA"/>
</dbReference>
<keyword evidence="2" id="KW-0238">DNA-binding</keyword>
<dbReference type="Proteomes" id="UP000188532">
    <property type="component" value="Unassembled WGS sequence"/>
</dbReference>
<organism evidence="5 6">
    <name type="scientific">Mycobacterium kansasii</name>
    <dbReference type="NCBI Taxonomy" id="1768"/>
    <lineage>
        <taxon>Bacteria</taxon>
        <taxon>Bacillati</taxon>
        <taxon>Actinomycetota</taxon>
        <taxon>Actinomycetes</taxon>
        <taxon>Mycobacteriales</taxon>
        <taxon>Mycobacteriaceae</taxon>
        <taxon>Mycobacterium</taxon>
    </lineage>
</organism>
<dbReference type="AlphaFoldDB" id="A0A1V3XXT9"/>
<feature type="domain" description="HTH hxlR-type" evidence="4">
    <location>
        <begin position="10"/>
        <end position="109"/>
    </location>
</feature>
<reference evidence="5 6" key="1">
    <citation type="submission" date="2017-02" db="EMBL/GenBank/DDBJ databases">
        <title>Complete genome sequences of Mycobacterium kansasii strains isolated from rhesus macaques.</title>
        <authorList>
            <person name="Panda A."/>
            <person name="Nagaraj S."/>
            <person name="Zhao X."/>
            <person name="Tettelin H."/>
            <person name="Detolla L.J."/>
        </authorList>
    </citation>
    <scope>NUCLEOTIDE SEQUENCE [LARGE SCALE GENOMIC DNA]</scope>
    <source>
        <strain evidence="5 6">11-3469</strain>
    </source>
</reference>
<proteinExistence type="predicted"/>
<gene>
    <name evidence="5" type="ORF">BZL29_0171</name>
</gene>
<dbReference type="SUPFAM" id="SSF46785">
    <property type="entry name" value="Winged helix' DNA-binding domain"/>
    <property type="match status" value="1"/>
</dbReference>
<dbReference type="InterPro" id="IPR036388">
    <property type="entry name" value="WH-like_DNA-bd_sf"/>
</dbReference>
<dbReference type="PANTHER" id="PTHR33204">
    <property type="entry name" value="TRANSCRIPTIONAL REGULATOR, MARR FAMILY"/>
    <property type="match status" value="1"/>
</dbReference>
<name>A0A1V3XXT9_MYCKA</name>
<evidence type="ECO:0000256" key="1">
    <source>
        <dbReference type="ARBA" id="ARBA00023015"/>
    </source>
</evidence>
<evidence type="ECO:0000256" key="2">
    <source>
        <dbReference type="ARBA" id="ARBA00023125"/>
    </source>
</evidence>
<dbReference type="Pfam" id="PF01638">
    <property type="entry name" value="HxlR"/>
    <property type="match status" value="1"/>
</dbReference>
<evidence type="ECO:0000313" key="6">
    <source>
        <dbReference type="Proteomes" id="UP000188532"/>
    </source>
</evidence>
<evidence type="ECO:0000256" key="3">
    <source>
        <dbReference type="ARBA" id="ARBA00023163"/>
    </source>
</evidence>
<evidence type="ECO:0000259" key="4">
    <source>
        <dbReference type="PROSITE" id="PS51118"/>
    </source>
</evidence>
<dbReference type="InterPro" id="IPR036390">
    <property type="entry name" value="WH_DNA-bd_sf"/>
</dbReference>
<protein>
    <submittedName>
        <fullName evidence="5">HxlR-like helix-turn-helix family protein</fullName>
    </submittedName>
</protein>
<keyword evidence="3" id="KW-0804">Transcription</keyword>
<evidence type="ECO:0000313" key="5">
    <source>
        <dbReference type="EMBL" id="OOK84025.1"/>
    </source>
</evidence>
<dbReference type="GO" id="GO:0003677">
    <property type="term" value="F:DNA binding"/>
    <property type="evidence" value="ECO:0007669"/>
    <property type="project" value="UniProtKB-KW"/>
</dbReference>
<dbReference type="PANTHER" id="PTHR33204:SF18">
    <property type="entry name" value="TRANSCRIPTIONAL REGULATORY PROTEIN"/>
    <property type="match status" value="1"/>
</dbReference>
<accession>A0A1V3XXT9</accession>
<sequence length="229" mass="24602">MAARNYNQNCPIARGLDVLGERWTLLILRELVGGARRYGDLRAELPGIATNLLAERLKELHDAGLIDRTDLPAPVGRTVYTLSDLGWRRVLPVLQSLAWFGLDRVDPIDSGPVSPLNGFLAGILLGFNSAGAAGVEATCRAEIDGRRFEFAVTQGRLAGAVGQPSVTITASAADLVTARLGRATPSVRQRCAGSGLPVTSTPLTRCAARFRCPRPSRRERAEQLSFGSR</sequence>